<evidence type="ECO:0000256" key="1">
    <source>
        <dbReference type="ARBA" id="ARBA00006464"/>
    </source>
</evidence>
<comment type="similarity">
    <text evidence="1">Belongs to the bacterial sugar transferase family.</text>
</comment>
<feature type="transmembrane region" description="Helical" evidence="2">
    <location>
        <begin position="12"/>
        <end position="35"/>
    </location>
</feature>
<dbReference type="GeneID" id="61186516"/>
<dbReference type="Pfam" id="PF02397">
    <property type="entry name" value="Bac_transf"/>
    <property type="match status" value="1"/>
</dbReference>
<gene>
    <name evidence="4" type="ORF">FGL89_02090</name>
</gene>
<feature type="domain" description="Bacterial sugar transferase" evidence="3">
    <location>
        <begin position="7"/>
        <end position="184"/>
    </location>
</feature>
<dbReference type="EMBL" id="CP042374">
    <property type="protein sequence ID" value="QEA33018.1"/>
    <property type="molecule type" value="Genomic_DNA"/>
</dbReference>
<dbReference type="PANTHER" id="PTHR30576:SF10">
    <property type="entry name" value="SLL5057 PROTEIN"/>
    <property type="match status" value="1"/>
</dbReference>
<dbReference type="AlphaFoldDB" id="A0AAE6M323"/>
<keyword evidence="2" id="KW-0812">Transmembrane</keyword>
<dbReference type="InterPro" id="IPR003362">
    <property type="entry name" value="Bact_transf"/>
</dbReference>
<evidence type="ECO:0000259" key="3">
    <source>
        <dbReference type="Pfam" id="PF02397"/>
    </source>
</evidence>
<sequence length="197" mass="22545">MYKEHIKKLFDFMGAIIALIVLSPLLFVVYITLYITTKDSVIYHQQRVGQYGVIFEIYKFRTLPTDTPILVGEQRVKIRNRVSRFARFLRTTSIDELPQLINILKGDMSLIGPRPVVPQETELVQLRQASGALNVKPGLTGLAQVNGRKQLKNIQKADFDAIYANHVTLLGDIMIILRTLPIIIERDGIRRFFGKKH</sequence>
<evidence type="ECO:0000313" key="4">
    <source>
        <dbReference type="EMBL" id="QEA33018.1"/>
    </source>
</evidence>
<name>A0AAE6M323_LEUCA</name>
<organism evidence="4 5">
    <name type="scientific">Leuconostoc carnosum</name>
    <dbReference type="NCBI Taxonomy" id="1252"/>
    <lineage>
        <taxon>Bacteria</taxon>
        <taxon>Bacillati</taxon>
        <taxon>Bacillota</taxon>
        <taxon>Bacilli</taxon>
        <taxon>Lactobacillales</taxon>
        <taxon>Lactobacillaceae</taxon>
        <taxon>Leuconostoc</taxon>
    </lineage>
</organism>
<evidence type="ECO:0000256" key="2">
    <source>
        <dbReference type="SAM" id="Phobius"/>
    </source>
</evidence>
<dbReference type="Proteomes" id="UP000321332">
    <property type="component" value="Chromosome"/>
</dbReference>
<proteinExistence type="inferred from homology"/>
<keyword evidence="4" id="KW-0808">Transferase</keyword>
<accession>A0AAE6M323</accession>
<evidence type="ECO:0000313" key="5">
    <source>
        <dbReference type="Proteomes" id="UP000321332"/>
    </source>
</evidence>
<dbReference type="GO" id="GO:0016780">
    <property type="term" value="F:phosphotransferase activity, for other substituted phosphate groups"/>
    <property type="evidence" value="ECO:0007669"/>
    <property type="project" value="TreeGrafter"/>
</dbReference>
<reference evidence="4 5" key="1">
    <citation type="submission" date="2019-06" db="EMBL/GenBank/DDBJ databases">
        <title>Genome analyses of bacteria isolated from kimchi.</title>
        <authorList>
            <person name="Lee S."/>
            <person name="Ahn S."/>
            <person name="Roh S."/>
        </authorList>
    </citation>
    <scope>NUCLEOTIDE SEQUENCE [LARGE SCALE GENOMIC DNA]</scope>
    <source>
        <strain evidence="4 5">CBA3620</strain>
    </source>
</reference>
<dbReference type="PANTHER" id="PTHR30576">
    <property type="entry name" value="COLANIC BIOSYNTHESIS UDP-GLUCOSE LIPID CARRIER TRANSFERASE"/>
    <property type="match status" value="1"/>
</dbReference>
<keyword evidence="2" id="KW-1133">Transmembrane helix</keyword>
<dbReference type="OMA" id="MSMHEVE"/>
<protein>
    <submittedName>
        <fullName evidence="4">Sugar transferase</fullName>
    </submittedName>
</protein>
<dbReference type="RefSeq" id="WP_014974057.1">
    <property type="nucleotide sequence ID" value="NZ_CP042374.1"/>
</dbReference>
<keyword evidence="2" id="KW-0472">Membrane</keyword>